<feature type="domain" description="GINS subunit" evidence="3">
    <location>
        <begin position="5"/>
        <end position="114"/>
    </location>
</feature>
<reference evidence="4 5" key="1">
    <citation type="submission" date="2016-12" db="EMBL/GenBank/DDBJ databases">
        <title>Discovery of methanogenic haloarchaea.</title>
        <authorList>
            <person name="Sorokin D.Y."/>
            <person name="Makarova K.S."/>
            <person name="Abbas B."/>
            <person name="Ferrer M."/>
            <person name="Golyshin P.N."/>
        </authorList>
    </citation>
    <scope>NUCLEOTIDE SEQUENCE [LARGE SCALE GENOMIC DNA]</scope>
    <source>
        <strain evidence="4">AMET1</strain>
    </source>
</reference>
<comment type="caution">
    <text evidence="4">The sequence shown here is derived from an EMBL/GenBank/DDBJ whole genome shotgun (WGS) entry which is preliminary data.</text>
</comment>
<protein>
    <submittedName>
        <fullName evidence="4">DNA replication initiation complex subunit GINS15 family</fullName>
    </submittedName>
</protein>
<dbReference type="Proteomes" id="UP000195137">
    <property type="component" value="Unassembled WGS sequence"/>
</dbReference>
<accession>A0A1Y3GH92</accession>
<dbReference type="Gene3D" id="3.40.5.50">
    <property type="match status" value="1"/>
</dbReference>
<feature type="compositionally biased region" description="Basic and acidic residues" evidence="2">
    <location>
        <begin position="146"/>
        <end position="161"/>
    </location>
</feature>
<dbReference type="Pfam" id="PF05916">
    <property type="entry name" value="Sld5"/>
    <property type="match status" value="1"/>
</dbReference>
<dbReference type="Gene3D" id="1.20.58.1030">
    <property type="match status" value="1"/>
</dbReference>
<keyword evidence="1" id="KW-0175">Coiled coil</keyword>
<dbReference type="EMBL" id="MRZU01000003">
    <property type="protein sequence ID" value="OUJ18746.1"/>
    <property type="molecule type" value="Genomic_DNA"/>
</dbReference>
<feature type="coiled-coil region" evidence="1">
    <location>
        <begin position="10"/>
        <end position="55"/>
    </location>
</feature>
<evidence type="ECO:0000256" key="1">
    <source>
        <dbReference type="SAM" id="Coils"/>
    </source>
</evidence>
<evidence type="ECO:0000256" key="2">
    <source>
        <dbReference type="SAM" id="MobiDB-lite"/>
    </source>
</evidence>
<dbReference type="AlphaFoldDB" id="A0A1Y3GH92"/>
<gene>
    <name evidence="4" type="ORF">AMET1_0396</name>
</gene>
<proteinExistence type="predicted"/>
<organism evidence="4 5">
    <name type="scientific">Methanonatronarchaeum thermophilum</name>
    <dbReference type="NCBI Taxonomy" id="1927129"/>
    <lineage>
        <taxon>Archaea</taxon>
        <taxon>Methanobacteriati</taxon>
        <taxon>Methanobacteriota</taxon>
        <taxon>Methanonatronarchaeia</taxon>
        <taxon>Methanonatronarchaeales</taxon>
        <taxon>Methanonatronarchaeaceae</taxon>
        <taxon>Methanonatronarchaeum</taxon>
    </lineage>
</organism>
<feature type="compositionally biased region" description="Acidic residues" evidence="2">
    <location>
        <begin position="135"/>
        <end position="145"/>
    </location>
</feature>
<evidence type="ECO:0000313" key="5">
    <source>
        <dbReference type="Proteomes" id="UP000195137"/>
    </source>
</evidence>
<evidence type="ECO:0000313" key="4">
    <source>
        <dbReference type="EMBL" id="OUJ18746.1"/>
    </source>
</evidence>
<keyword evidence="5" id="KW-1185">Reference proteome</keyword>
<dbReference type="CDD" id="cd11714">
    <property type="entry name" value="GINS_A_archaea"/>
    <property type="match status" value="1"/>
</dbReference>
<feature type="region of interest" description="Disordered" evidence="2">
    <location>
        <begin position="115"/>
        <end position="170"/>
    </location>
</feature>
<name>A0A1Y3GH92_9EURY</name>
<dbReference type="InterPro" id="IPR021151">
    <property type="entry name" value="GINS_A"/>
</dbReference>
<sequence>MVDFDKLREIQQEENRKKELLQLNKNFYKNTGKYLKDLQDEIQRQDGKAELILRDEYDSAIKVIENIFHRRIGKIISLSTRHIQNEKTDTKKMLPIEKQIYNKLCNDLQTTKNKVMTQIKPTKPTKKQPKQTENLESDLENEEEKNENRENKTDMDSEEPSKTFNNSQHPYTVVRIIDNFPRFVSSDHRTHQLSKEDIVYIPNNDAKVLVERKIAKKIETR</sequence>
<evidence type="ECO:0000259" key="3">
    <source>
        <dbReference type="Pfam" id="PF05916"/>
    </source>
</evidence>
<dbReference type="RefSeq" id="WP_086636807.1">
    <property type="nucleotide sequence ID" value="NZ_MRZU01000003.1"/>
</dbReference>